<feature type="domain" description="HTH cro/C1-type" evidence="2">
    <location>
        <begin position="13"/>
        <end position="68"/>
    </location>
</feature>
<keyword evidence="4" id="KW-1185">Reference proteome</keyword>
<dbReference type="RefSeq" id="WP_406790307.1">
    <property type="nucleotide sequence ID" value="NZ_JBJHZX010000001.1"/>
</dbReference>
<dbReference type="Proteomes" id="UP001623660">
    <property type="component" value="Unassembled WGS sequence"/>
</dbReference>
<dbReference type="Gene3D" id="1.10.260.40">
    <property type="entry name" value="lambda repressor-like DNA-binding domains"/>
    <property type="match status" value="1"/>
</dbReference>
<evidence type="ECO:0000256" key="1">
    <source>
        <dbReference type="ARBA" id="ARBA00023125"/>
    </source>
</evidence>
<dbReference type="PANTHER" id="PTHR46558:SF11">
    <property type="entry name" value="HTH-TYPE TRANSCRIPTIONAL REGULATOR XRE"/>
    <property type="match status" value="1"/>
</dbReference>
<proteinExistence type="predicted"/>
<comment type="caution">
    <text evidence="3">The sequence shown here is derived from an EMBL/GenBank/DDBJ whole genome shotgun (WGS) entry which is preliminary data.</text>
</comment>
<dbReference type="CDD" id="cd00093">
    <property type="entry name" value="HTH_XRE"/>
    <property type="match status" value="1"/>
</dbReference>
<sequence>MGLNELIKIGDRIKIYRKKLNITQAEMAEKLGIPRSTYANYESNTREPNNTILQKIATVLGVSEFDLLYDPDRIKAKLEMMDEYAEYVQNKELEANKEYERLYYKINNLLSEFDYDSPEYEIQTEDNGDGISVTITDKDMEDVVTIGQNIYIEFGEKMLDDIKKYREMRVLYFLKELKDEE</sequence>
<dbReference type="PROSITE" id="PS50943">
    <property type="entry name" value="HTH_CROC1"/>
    <property type="match status" value="1"/>
</dbReference>
<dbReference type="PANTHER" id="PTHR46558">
    <property type="entry name" value="TRACRIPTIONAL REGULATORY PROTEIN-RELATED-RELATED"/>
    <property type="match status" value="1"/>
</dbReference>
<name>A0ABW8SEQ9_9CLOT</name>
<evidence type="ECO:0000313" key="4">
    <source>
        <dbReference type="Proteomes" id="UP001623660"/>
    </source>
</evidence>
<accession>A0ABW8SEQ9</accession>
<protein>
    <submittedName>
        <fullName evidence="3">Helix-turn-helix domain-containing protein</fullName>
    </submittedName>
</protein>
<organism evidence="3 4">
    <name type="scientific">Candidatus Clostridium eludens</name>
    <dbReference type="NCBI Taxonomy" id="3381663"/>
    <lineage>
        <taxon>Bacteria</taxon>
        <taxon>Bacillati</taxon>
        <taxon>Bacillota</taxon>
        <taxon>Clostridia</taxon>
        <taxon>Eubacteriales</taxon>
        <taxon>Clostridiaceae</taxon>
        <taxon>Clostridium</taxon>
    </lineage>
</organism>
<dbReference type="InterPro" id="IPR001387">
    <property type="entry name" value="Cro/C1-type_HTH"/>
</dbReference>
<evidence type="ECO:0000313" key="3">
    <source>
        <dbReference type="EMBL" id="MFL0194192.1"/>
    </source>
</evidence>
<dbReference type="SUPFAM" id="SSF47413">
    <property type="entry name" value="lambda repressor-like DNA-binding domains"/>
    <property type="match status" value="1"/>
</dbReference>
<dbReference type="EMBL" id="JBJHZX010000001">
    <property type="protein sequence ID" value="MFL0194192.1"/>
    <property type="molecule type" value="Genomic_DNA"/>
</dbReference>
<dbReference type="InterPro" id="IPR010982">
    <property type="entry name" value="Lambda_DNA-bd_dom_sf"/>
</dbReference>
<keyword evidence="1" id="KW-0238">DNA-binding</keyword>
<dbReference type="SMART" id="SM00530">
    <property type="entry name" value="HTH_XRE"/>
    <property type="match status" value="1"/>
</dbReference>
<reference evidence="3 4" key="1">
    <citation type="submission" date="2024-11" db="EMBL/GenBank/DDBJ databases">
        <authorList>
            <person name="Heng Y.C."/>
            <person name="Lim A.C.H."/>
            <person name="Lee J.K.Y."/>
            <person name="Kittelmann S."/>
        </authorList>
    </citation>
    <scope>NUCLEOTIDE SEQUENCE [LARGE SCALE GENOMIC DNA]</scope>
    <source>
        <strain evidence="3 4">WILCCON 0269</strain>
    </source>
</reference>
<gene>
    <name evidence="3" type="ORF">ACJDU8_01100</name>
</gene>
<dbReference type="Pfam" id="PF01381">
    <property type="entry name" value="HTH_3"/>
    <property type="match status" value="1"/>
</dbReference>
<evidence type="ECO:0000259" key="2">
    <source>
        <dbReference type="PROSITE" id="PS50943"/>
    </source>
</evidence>